<evidence type="ECO:0000256" key="1">
    <source>
        <dbReference type="ARBA" id="ARBA00022801"/>
    </source>
</evidence>
<protein>
    <submittedName>
        <fullName evidence="4">CubicO group peptidase (Beta-lactamase class C family)</fullName>
    </submittedName>
</protein>
<dbReference type="Gene3D" id="3.40.710.10">
    <property type="entry name" value="DD-peptidase/beta-lactamase superfamily"/>
    <property type="match status" value="1"/>
</dbReference>
<dbReference type="SUPFAM" id="SSF56601">
    <property type="entry name" value="beta-lactamase/transpeptidase-like"/>
    <property type="match status" value="1"/>
</dbReference>
<reference evidence="4 5" key="1">
    <citation type="submission" date="2023-07" db="EMBL/GenBank/DDBJ databases">
        <title>Sorghum-associated microbial communities from plants grown in Nebraska, USA.</title>
        <authorList>
            <person name="Schachtman D."/>
        </authorList>
    </citation>
    <scope>NUCLEOTIDE SEQUENCE [LARGE SCALE GENOMIC DNA]</scope>
    <source>
        <strain evidence="4 5">4138</strain>
    </source>
</reference>
<dbReference type="Pfam" id="PF00144">
    <property type="entry name" value="Beta-lactamase"/>
    <property type="match status" value="1"/>
</dbReference>
<name>A0ABU1W4C4_9GAMM</name>
<accession>A0ABU1W4C4</accession>
<evidence type="ECO:0000256" key="2">
    <source>
        <dbReference type="SAM" id="SignalP"/>
    </source>
</evidence>
<dbReference type="InterPro" id="IPR012338">
    <property type="entry name" value="Beta-lactam/transpept-like"/>
</dbReference>
<keyword evidence="1" id="KW-0378">Hydrolase</keyword>
<organism evidence="4 5">
    <name type="scientific">Rheinheimera soli</name>
    <dbReference type="NCBI Taxonomy" id="443616"/>
    <lineage>
        <taxon>Bacteria</taxon>
        <taxon>Pseudomonadati</taxon>
        <taxon>Pseudomonadota</taxon>
        <taxon>Gammaproteobacteria</taxon>
        <taxon>Chromatiales</taxon>
        <taxon>Chromatiaceae</taxon>
        <taxon>Rheinheimera</taxon>
    </lineage>
</organism>
<dbReference type="Proteomes" id="UP001257909">
    <property type="component" value="Unassembled WGS sequence"/>
</dbReference>
<evidence type="ECO:0000313" key="4">
    <source>
        <dbReference type="EMBL" id="MDR7122824.1"/>
    </source>
</evidence>
<sequence length="394" mass="42915">MKIKNVLFSLWCCVSSAVLAAEPYDRIAPLVEKAIADKQLPGAVVLVGRGEQVLYRKAFGFKTYSPAAPVITPDTVFDLASLTKPVVTTTLIMQLVEQGELRLTDPVGNYLKQLNDVEVKKITMLQLLTHSSGLADGFDRREFWQGKAGLDTALAKLKLKTKPEQQFVYSDIGFILLGLVVEQITKQPLDLLAEQRIFQPLKMKDSRYLPLDKPLQDVAYIQRIAPTENLQGDADYQKLLPNYAQAYLHAVVHDPTALRLGGVAGHAGVFGTAGDLALFAQMLLNGGELKGQSVLSPLAVQRLLTPAVIGNQSRALGWDMQTGYSAPKGDLLPPGSFGHTGFTGTSIWIDPASRTYIILLSNRVHPNRDTSITDLRAKLANIVASGIELAKTAD</sequence>
<feature type="signal peptide" evidence="2">
    <location>
        <begin position="1"/>
        <end position="20"/>
    </location>
</feature>
<dbReference type="RefSeq" id="WP_310281377.1">
    <property type="nucleotide sequence ID" value="NZ_JAVDWR010000022.1"/>
</dbReference>
<dbReference type="InterPro" id="IPR001466">
    <property type="entry name" value="Beta-lactam-related"/>
</dbReference>
<dbReference type="PANTHER" id="PTHR43283:SF11">
    <property type="entry name" value="BETA-LACTAMASE-RELATED DOMAIN-CONTAINING PROTEIN"/>
    <property type="match status" value="1"/>
</dbReference>
<keyword evidence="2" id="KW-0732">Signal</keyword>
<dbReference type="InterPro" id="IPR050789">
    <property type="entry name" value="Diverse_Enzym_Activities"/>
</dbReference>
<dbReference type="EMBL" id="JAVDWR010000022">
    <property type="protein sequence ID" value="MDR7122824.1"/>
    <property type="molecule type" value="Genomic_DNA"/>
</dbReference>
<comment type="caution">
    <text evidence="4">The sequence shown here is derived from an EMBL/GenBank/DDBJ whole genome shotgun (WGS) entry which is preliminary data.</text>
</comment>
<dbReference type="PANTHER" id="PTHR43283">
    <property type="entry name" value="BETA-LACTAMASE-RELATED"/>
    <property type="match status" value="1"/>
</dbReference>
<gene>
    <name evidence="4" type="ORF">J2W69_003802</name>
</gene>
<evidence type="ECO:0000259" key="3">
    <source>
        <dbReference type="Pfam" id="PF00144"/>
    </source>
</evidence>
<evidence type="ECO:0000313" key="5">
    <source>
        <dbReference type="Proteomes" id="UP001257909"/>
    </source>
</evidence>
<feature type="chain" id="PRO_5045646119" evidence="2">
    <location>
        <begin position="21"/>
        <end position="394"/>
    </location>
</feature>
<keyword evidence="5" id="KW-1185">Reference proteome</keyword>
<feature type="domain" description="Beta-lactamase-related" evidence="3">
    <location>
        <begin position="30"/>
        <end position="379"/>
    </location>
</feature>
<proteinExistence type="predicted"/>